<dbReference type="InterPro" id="IPR016162">
    <property type="entry name" value="Ald_DH_N"/>
</dbReference>
<evidence type="ECO:0000256" key="3">
    <source>
        <dbReference type="ARBA" id="ARBA00039663"/>
    </source>
</evidence>
<dbReference type="PANTHER" id="PTHR11699">
    <property type="entry name" value="ALDEHYDE DEHYDROGENASE-RELATED"/>
    <property type="match status" value="1"/>
</dbReference>
<keyword evidence="1" id="KW-0560">Oxidoreductase</keyword>
<proteinExistence type="predicted"/>
<organism evidence="6 7">
    <name type="scientific">Mycobacterium ulcerans str. Harvey</name>
    <dbReference type="NCBI Taxonomy" id="1299332"/>
    <lineage>
        <taxon>Bacteria</taxon>
        <taxon>Bacillati</taxon>
        <taxon>Actinomycetota</taxon>
        <taxon>Actinomycetes</taxon>
        <taxon>Mycobacteriales</taxon>
        <taxon>Mycobacteriaceae</taxon>
        <taxon>Mycobacterium</taxon>
        <taxon>Mycobacterium ulcerans group</taxon>
    </lineage>
</organism>
<dbReference type="Gene3D" id="3.40.309.10">
    <property type="entry name" value="Aldehyde Dehydrogenase, Chain A, domain 2"/>
    <property type="match status" value="1"/>
</dbReference>
<protein>
    <recommendedName>
        <fullName evidence="3">Putative succinate-semialdehyde dehydrogenase [NADP(+)] 2</fullName>
        <ecNumber evidence="2">1.2.1.79</ecNumber>
    </recommendedName>
</protein>
<evidence type="ECO:0000256" key="1">
    <source>
        <dbReference type="ARBA" id="ARBA00023002"/>
    </source>
</evidence>
<dbReference type="InterPro" id="IPR016161">
    <property type="entry name" value="Ald_DH/histidinol_DH"/>
</dbReference>
<evidence type="ECO:0000259" key="5">
    <source>
        <dbReference type="Pfam" id="PF00171"/>
    </source>
</evidence>
<comment type="catalytic activity">
    <reaction evidence="4">
        <text>succinate semialdehyde + NADP(+) + H2O = succinate + NADPH + 2 H(+)</text>
        <dbReference type="Rhea" id="RHEA:13213"/>
        <dbReference type="ChEBI" id="CHEBI:15377"/>
        <dbReference type="ChEBI" id="CHEBI:15378"/>
        <dbReference type="ChEBI" id="CHEBI:30031"/>
        <dbReference type="ChEBI" id="CHEBI:57706"/>
        <dbReference type="ChEBI" id="CHEBI:57783"/>
        <dbReference type="ChEBI" id="CHEBI:58349"/>
        <dbReference type="EC" id="1.2.1.79"/>
    </reaction>
</comment>
<evidence type="ECO:0000313" key="7">
    <source>
        <dbReference type="Proteomes" id="UP000020681"/>
    </source>
</evidence>
<dbReference type="EMBL" id="JAOL01000033">
    <property type="protein sequence ID" value="EUA93899.1"/>
    <property type="molecule type" value="Genomic_DNA"/>
</dbReference>
<reference evidence="6 7" key="1">
    <citation type="submission" date="2014-01" db="EMBL/GenBank/DDBJ databases">
        <authorList>
            <person name="Dobos K."/>
            <person name="Lenaerts A."/>
            <person name="Ordway D."/>
            <person name="DeGroote M.A."/>
            <person name="Parker T."/>
            <person name="Sizemore C."/>
            <person name="Tallon L.J."/>
            <person name="Sadzewicz L.K."/>
            <person name="Sengamalay N."/>
            <person name="Fraser C.M."/>
            <person name="Hine E."/>
            <person name="Shefchek K.A."/>
            <person name="Das S.P."/>
            <person name="Tettelin H."/>
        </authorList>
    </citation>
    <scope>NUCLEOTIDE SEQUENCE [LARGE SCALE GENOMIC DNA]</scope>
    <source>
        <strain evidence="6 7">Harvey</strain>
    </source>
</reference>
<evidence type="ECO:0000256" key="2">
    <source>
        <dbReference type="ARBA" id="ARBA00039122"/>
    </source>
</evidence>
<feature type="domain" description="Aldehyde dehydrogenase" evidence="5">
    <location>
        <begin position="12"/>
        <end position="181"/>
    </location>
</feature>
<dbReference type="InterPro" id="IPR016163">
    <property type="entry name" value="Ald_DH_C"/>
</dbReference>
<evidence type="ECO:0000256" key="4">
    <source>
        <dbReference type="ARBA" id="ARBA00048559"/>
    </source>
</evidence>
<keyword evidence="7" id="KW-1185">Reference proteome</keyword>
<dbReference type="Pfam" id="PF00171">
    <property type="entry name" value="Aldedh"/>
    <property type="match status" value="1"/>
</dbReference>
<evidence type="ECO:0000313" key="6">
    <source>
        <dbReference type="EMBL" id="EUA93899.1"/>
    </source>
</evidence>
<dbReference type="EC" id="1.2.1.79" evidence="2"/>
<gene>
    <name evidence="6" type="ORF">I551_8846</name>
</gene>
<accession>A0ABN0R9T1</accession>
<dbReference type="Gene3D" id="3.40.605.10">
    <property type="entry name" value="Aldehyde Dehydrogenase, Chain A, domain 1"/>
    <property type="match status" value="1"/>
</dbReference>
<dbReference type="SUPFAM" id="SSF53720">
    <property type="entry name" value="ALDH-like"/>
    <property type="match status" value="1"/>
</dbReference>
<name>A0ABN0R9T1_MYCUL</name>
<dbReference type="InterPro" id="IPR015590">
    <property type="entry name" value="Aldehyde_DH_dom"/>
</dbReference>
<sequence length="250" mass="27174">MHLYRALLRGAPVYDEFVAKVTEKVRAIRQGVPAGPGSVDVGSLTFPPQVETVQRHVEEAVERGAKVLTGGHRGRTKGYWYEPTVLVDVNHDMACMREETFGPTLPIMKVADAEEAIRLANDSEYGLCAAVFSRDLAHAEAVARRVNSGAVTVNDALLNYTALELPMGGAKPGSGVGYRHGRGHPQVLSPAGAAHFPLPRASRRPHVPVLGAANRILGRLVGRLYRGVREPTARMRGEVLRRHDVEVGVW</sequence>
<comment type="caution">
    <text evidence="6">The sequence shown here is derived from an EMBL/GenBank/DDBJ whole genome shotgun (WGS) entry which is preliminary data.</text>
</comment>
<feature type="non-terminal residue" evidence="6">
    <location>
        <position position="250"/>
    </location>
</feature>
<dbReference type="Proteomes" id="UP000020681">
    <property type="component" value="Unassembled WGS sequence"/>
</dbReference>